<reference evidence="1" key="2">
    <citation type="journal article" date="2015" name="Data Brief">
        <title>Shoot transcriptome of the giant reed, Arundo donax.</title>
        <authorList>
            <person name="Barrero R.A."/>
            <person name="Guerrero F.D."/>
            <person name="Moolhuijzen P."/>
            <person name="Goolsby J.A."/>
            <person name="Tidwell J."/>
            <person name="Bellgard S.E."/>
            <person name="Bellgard M.I."/>
        </authorList>
    </citation>
    <scope>NUCLEOTIDE SEQUENCE</scope>
    <source>
        <tissue evidence="1">Shoot tissue taken approximately 20 cm above the soil surface</tissue>
    </source>
</reference>
<sequence length="32" mass="3819">MKWKLNSWIQSRNICQKLAYDIIIITPCLLLV</sequence>
<protein>
    <submittedName>
        <fullName evidence="1">Uncharacterized protein</fullName>
    </submittedName>
</protein>
<name>A0A0A9B3R4_ARUDO</name>
<proteinExistence type="predicted"/>
<dbReference type="EMBL" id="GBRH01243928">
    <property type="protein sequence ID" value="JAD53967.1"/>
    <property type="molecule type" value="Transcribed_RNA"/>
</dbReference>
<accession>A0A0A9B3R4</accession>
<organism evidence="1">
    <name type="scientific">Arundo donax</name>
    <name type="common">Giant reed</name>
    <name type="synonym">Donax arundinaceus</name>
    <dbReference type="NCBI Taxonomy" id="35708"/>
    <lineage>
        <taxon>Eukaryota</taxon>
        <taxon>Viridiplantae</taxon>
        <taxon>Streptophyta</taxon>
        <taxon>Embryophyta</taxon>
        <taxon>Tracheophyta</taxon>
        <taxon>Spermatophyta</taxon>
        <taxon>Magnoliopsida</taxon>
        <taxon>Liliopsida</taxon>
        <taxon>Poales</taxon>
        <taxon>Poaceae</taxon>
        <taxon>PACMAD clade</taxon>
        <taxon>Arundinoideae</taxon>
        <taxon>Arundineae</taxon>
        <taxon>Arundo</taxon>
    </lineage>
</organism>
<dbReference type="AlphaFoldDB" id="A0A0A9B3R4"/>
<evidence type="ECO:0000313" key="1">
    <source>
        <dbReference type="EMBL" id="JAD53967.1"/>
    </source>
</evidence>
<reference evidence="1" key="1">
    <citation type="submission" date="2014-09" db="EMBL/GenBank/DDBJ databases">
        <authorList>
            <person name="Magalhaes I.L.F."/>
            <person name="Oliveira U."/>
            <person name="Santos F.R."/>
            <person name="Vidigal T.H.D.A."/>
            <person name="Brescovit A.D."/>
            <person name="Santos A.J."/>
        </authorList>
    </citation>
    <scope>NUCLEOTIDE SEQUENCE</scope>
    <source>
        <tissue evidence="1">Shoot tissue taken approximately 20 cm above the soil surface</tissue>
    </source>
</reference>